<dbReference type="GO" id="GO:0042030">
    <property type="term" value="F:ATPase inhibitor activity"/>
    <property type="evidence" value="ECO:0007669"/>
    <property type="project" value="TreeGrafter"/>
</dbReference>
<comment type="caution">
    <text evidence="9">The sequence shown here is derived from an EMBL/GenBank/DDBJ whole genome shotgun (WGS) entry which is preliminary data.</text>
</comment>
<feature type="compositionally biased region" description="Polar residues" evidence="7">
    <location>
        <begin position="546"/>
        <end position="555"/>
    </location>
</feature>
<dbReference type="OrthoDB" id="10051712at2759"/>
<protein>
    <recommendedName>
        <fullName evidence="8">UDENN FNIP1/2-type domain-containing protein</fullName>
    </recommendedName>
</protein>
<dbReference type="GO" id="GO:0051087">
    <property type="term" value="F:protein-folding chaperone binding"/>
    <property type="evidence" value="ECO:0007669"/>
    <property type="project" value="TreeGrafter"/>
</dbReference>
<feature type="non-terminal residue" evidence="9">
    <location>
        <position position="1"/>
    </location>
</feature>
<dbReference type="InterPro" id="IPR028086">
    <property type="entry name" value="FNIP_C_dom"/>
</dbReference>
<feature type="compositionally biased region" description="Polar residues" evidence="7">
    <location>
        <begin position="274"/>
        <end position="286"/>
    </location>
</feature>
<evidence type="ECO:0000256" key="1">
    <source>
        <dbReference type="ARBA" id="ARBA00004496"/>
    </source>
</evidence>
<keyword evidence="6" id="KW-0458">Lysosome</keyword>
<gene>
    <name evidence="9" type="ORF">INT43_007126</name>
</gene>
<dbReference type="Proteomes" id="UP000654370">
    <property type="component" value="Unassembled WGS sequence"/>
</dbReference>
<keyword evidence="4" id="KW-0963">Cytoplasm</keyword>
<accession>A0A8H7UKG8</accession>
<dbReference type="PROSITE" id="PS51836">
    <property type="entry name" value="DENN_FNIP12"/>
    <property type="match status" value="1"/>
</dbReference>
<feature type="region of interest" description="Disordered" evidence="7">
    <location>
        <begin position="212"/>
        <end position="291"/>
    </location>
</feature>
<evidence type="ECO:0000259" key="8">
    <source>
        <dbReference type="PROSITE" id="PS51836"/>
    </source>
</evidence>
<evidence type="ECO:0000256" key="2">
    <source>
        <dbReference type="ARBA" id="ARBA00004656"/>
    </source>
</evidence>
<dbReference type="PRINTS" id="PR02073">
    <property type="entry name" value="FOLLICULNIP1"/>
</dbReference>
<feature type="region of interest" description="Disordered" evidence="7">
    <location>
        <begin position="546"/>
        <end position="569"/>
    </location>
</feature>
<evidence type="ECO:0000256" key="5">
    <source>
        <dbReference type="ARBA" id="ARBA00023136"/>
    </source>
</evidence>
<comment type="subcellular location">
    <subcellularLocation>
        <location evidence="1">Cytoplasm</location>
    </subcellularLocation>
    <subcellularLocation>
        <location evidence="2">Lysosome membrane</location>
    </subcellularLocation>
</comment>
<feature type="compositionally biased region" description="Low complexity" evidence="7">
    <location>
        <begin position="601"/>
        <end position="612"/>
    </location>
</feature>
<evidence type="ECO:0000256" key="4">
    <source>
        <dbReference type="ARBA" id="ARBA00022490"/>
    </source>
</evidence>
<dbReference type="Pfam" id="PF14637">
    <property type="entry name" value="FNIP_M"/>
    <property type="match status" value="1"/>
</dbReference>
<dbReference type="EMBL" id="JAEPQZ010000004">
    <property type="protein sequence ID" value="KAG2182199.1"/>
    <property type="molecule type" value="Genomic_DNA"/>
</dbReference>
<dbReference type="AlphaFoldDB" id="A0A8H7UKG8"/>
<keyword evidence="10" id="KW-1185">Reference proteome</keyword>
<dbReference type="PANTHER" id="PTHR21634:SF9">
    <property type="entry name" value="RE13835P"/>
    <property type="match status" value="1"/>
</dbReference>
<evidence type="ECO:0000256" key="7">
    <source>
        <dbReference type="SAM" id="MobiDB-lite"/>
    </source>
</evidence>
<evidence type="ECO:0000313" key="9">
    <source>
        <dbReference type="EMBL" id="KAG2182199.1"/>
    </source>
</evidence>
<evidence type="ECO:0000313" key="10">
    <source>
        <dbReference type="Proteomes" id="UP000654370"/>
    </source>
</evidence>
<dbReference type="Pfam" id="PF14638">
    <property type="entry name" value="FNIP_C"/>
    <property type="match status" value="1"/>
</dbReference>
<proteinExistence type="inferred from homology"/>
<reference evidence="9" key="1">
    <citation type="submission" date="2020-12" db="EMBL/GenBank/DDBJ databases">
        <title>Metabolic potential, ecology and presence of endohyphal bacteria is reflected in genomic diversity of Mucoromycotina.</title>
        <authorList>
            <person name="Muszewska A."/>
            <person name="Okrasinska A."/>
            <person name="Steczkiewicz K."/>
            <person name="Drgas O."/>
            <person name="Orlowska M."/>
            <person name="Perlinska-Lenart U."/>
            <person name="Aleksandrzak-Piekarczyk T."/>
            <person name="Szatraj K."/>
            <person name="Zielenkiewicz U."/>
            <person name="Pilsyk S."/>
            <person name="Malc E."/>
            <person name="Mieczkowski P."/>
            <person name="Kruszewska J.S."/>
            <person name="Biernat P."/>
            <person name="Pawlowska J."/>
        </authorList>
    </citation>
    <scope>NUCLEOTIDE SEQUENCE</scope>
    <source>
        <strain evidence="9">WA0000067209</strain>
    </source>
</reference>
<evidence type="ECO:0000256" key="3">
    <source>
        <dbReference type="ARBA" id="ARBA00007541"/>
    </source>
</evidence>
<organism evidence="9 10">
    <name type="scientific">Mortierella isabellina</name>
    <name type="common">Filamentous fungus</name>
    <name type="synonym">Umbelopsis isabellina</name>
    <dbReference type="NCBI Taxonomy" id="91625"/>
    <lineage>
        <taxon>Eukaryota</taxon>
        <taxon>Fungi</taxon>
        <taxon>Fungi incertae sedis</taxon>
        <taxon>Mucoromycota</taxon>
        <taxon>Mucoromycotina</taxon>
        <taxon>Umbelopsidomycetes</taxon>
        <taxon>Umbelopsidales</taxon>
        <taxon>Umbelopsidaceae</taxon>
        <taxon>Umbelopsis</taxon>
    </lineage>
</organism>
<comment type="similarity">
    <text evidence="3">Belongs to the FNIP family.</text>
</comment>
<feature type="region of interest" description="Disordered" evidence="7">
    <location>
        <begin position="591"/>
        <end position="614"/>
    </location>
</feature>
<sequence length="838" mass="94342">MLQKLFRSKSTTKDLEDKASEALLEPEPWTLGPIDPDRIRVLLCQEGSDSNKFALYDSHNSSSSNEAGSLRMNGDVSRSWNGSQLHTIASRANDVASSLAEGRRSTDFQSYSVKTLPAVSGHDSLSQQRKQYRKLDIIGDMIFGAAPLAYKGMSTKIHYKRDNQPQIILTNLFTINPRELENQPVRRGSFSSVNSDMSFSSSASSPYFDTQLFGPPLTHRPSMSRSQSIIDDSPELSSDDESSRYSSVSPFADQIFGRSPKPRRSLNSKRSRRFSQTSIEDGTFNPTPLPNPRTYDYIDPSIFTQPPRRSRGSLPFLSAHTFQNDLMLLDAVAKFKDSVCSLYNTPRVQEPLWLNMSTFSHRRPDYSYSLLRELTNLMDLYDNKAQNFLVSTTITAVLMYHLSWVPTIVPPEENRSPNLGGYHHGYYDPLWAQLSDLYGHVGYQSRMARTIVVGQQPAIVRRIIYVLSYFIRCNEVYDNMEVLATDVDSGSIFGREFNMDDANSEMEDHIVKQLMGSSESKSINIPRRRGDDSSYADDISVMSSVDNNSLMSKAGTQKHTRSTSNAQAPVDLNTAAQTNAVASAIAAASRELRQEKQMDEQSLPTSQSPSSQILDSNLCYPLSMPKSYIYHMEPDITQTKEYGMPSAPADKLFAKSYGRSLMAGYCSSYKSDFVLMGLPNNSFIDALESDMQETLTQYSLSNATTEAVCVVIDTNTSRCRALQQRSFEVDQANEAESRKDEWRNIHMSNLVHQMLNDVKRKFQGGVGPEECIGHLEDQMQLLYLRSTMLQEIVYQWRNGFNALDDRRFLSDPKLLAAEIRQVFILDSMAIASINAKCL</sequence>
<keyword evidence="5" id="KW-0472">Membrane</keyword>
<evidence type="ECO:0000256" key="6">
    <source>
        <dbReference type="ARBA" id="ARBA00023228"/>
    </source>
</evidence>
<feature type="domain" description="UDENN FNIP1/2-type" evidence="8">
    <location>
        <begin position="34"/>
        <end position="834"/>
    </location>
</feature>
<dbReference type="GO" id="GO:0005737">
    <property type="term" value="C:cytoplasm"/>
    <property type="evidence" value="ECO:0007669"/>
    <property type="project" value="UniProtKB-SubCell"/>
</dbReference>
<dbReference type="InterPro" id="IPR028085">
    <property type="entry name" value="FNIP_mid_dom"/>
</dbReference>
<dbReference type="PANTHER" id="PTHR21634">
    <property type="entry name" value="RE13835P"/>
    <property type="match status" value="1"/>
</dbReference>
<feature type="compositionally biased region" description="Basic residues" evidence="7">
    <location>
        <begin position="260"/>
        <end position="273"/>
    </location>
</feature>
<dbReference type="InterPro" id="IPR028084">
    <property type="entry name" value="FNIP_N_dom"/>
</dbReference>
<dbReference type="Pfam" id="PF14636">
    <property type="entry name" value="FNIP_N"/>
    <property type="match status" value="1"/>
</dbReference>
<name>A0A8H7UKG8_MORIS</name>
<dbReference type="InterPro" id="IPR026156">
    <property type="entry name" value="FNIP_fam"/>
</dbReference>
<dbReference type="InterPro" id="IPR037545">
    <property type="entry name" value="DENN_FNIP1/2"/>
</dbReference>